<dbReference type="InterPro" id="IPR008920">
    <property type="entry name" value="TF_FadR/GntR_C"/>
</dbReference>
<dbReference type="SUPFAM" id="SSF48008">
    <property type="entry name" value="GntR ligand-binding domain-like"/>
    <property type="match status" value="1"/>
</dbReference>
<dbReference type="InterPro" id="IPR036390">
    <property type="entry name" value="WH_DNA-bd_sf"/>
</dbReference>
<dbReference type="Proteomes" id="UP001652394">
    <property type="component" value="Unassembled WGS sequence"/>
</dbReference>
<dbReference type="Gene3D" id="1.10.10.10">
    <property type="entry name" value="Winged helix-like DNA-binding domain superfamily/Winged helix DNA-binding domain"/>
    <property type="match status" value="1"/>
</dbReference>
<dbReference type="SMART" id="SM00345">
    <property type="entry name" value="HTH_GNTR"/>
    <property type="match status" value="1"/>
</dbReference>
<keyword evidence="6" id="KW-1185">Reference proteome</keyword>
<evidence type="ECO:0000313" key="5">
    <source>
        <dbReference type="EMBL" id="MCU6747998.1"/>
    </source>
</evidence>
<dbReference type="PANTHER" id="PTHR43537:SF24">
    <property type="entry name" value="GLUCONATE OPERON TRANSCRIPTIONAL REPRESSOR"/>
    <property type="match status" value="1"/>
</dbReference>
<dbReference type="RefSeq" id="WP_059066131.1">
    <property type="nucleotide sequence ID" value="NZ_JAOQJX010000015.1"/>
</dbReference>
<dbReference type="Pfam" id="PF07729">
    <property type="entry name" value="FCD"/>
    <property type="match status" value="1"/>
</dbReference>
<gene>
    <name evidence="5" type="ORF">OCV51_10095</name>
</gene>
<dbReference type="InterPro" id="IPR011711">
    <property type="entry name" value="GntR_C"/>
</dbReference>
<dbReference type="SMART" id="SM00895">
    <property type="entry name" value="FCD"/>
    <property type="match status" value="1"/>
</dbReference>
<dbReference type="Gene3D" id="1.20.120.530">
    <property type="entry name" value="GntR ligand-binding domain-like"/>
    <property type="match status" value="1"/>
</dbReference>
<protein>
    <submittedName>
        <fullName evidence="5">GntR family transcriptional regulator</fullName>
    </submittedName>
</protein>
<comment type="caution">
    <text evidence="5">The sequence shown here is derived from an EMBL/GenBank/DDBJ whole genome shotgun (WGS) entry which is preliminary data.</text>
</comment>
<dbReference type="Pfam" id="PF00392">
    <property type="entry name" value="GntR"/>
    <property type="match status" value="1"/>
</dbReference>
<feature type="domain" description="HTH gntR-type" evidence="4">
    <location>
        <begin position="26"/>
        <end position="96"/>
    </location>
</feature>
<name>A0ABT2TCJ1_9FIRM</name>
<evidence type="ECO:0000259" key="4">
    <source>
        <dbReference type="PROSITE" id="PS50949"/>
    </source>
</evidence>
<proteinExistence type="predicted"/>
<keyword evidence="1" id="KW-0805">Transcription regulation</keyword>
<keyword evidence="2" id="KW-0238">DNA-binding</keyword>
<reference evidence="5 6" key="1">
    <citation type="journal article" date="2021" name="ISME Commun">
        <title>Automated analysis of genomic sequences facilitates high-throughput and comprehensive description of bacteria.</title>
        <authorList>
            <person name="Hitch T.C.A."/>
        </authorList>
    </citation>
    <scope>NUCLEOTIDE SEQUENCE [LARGE SCALE GENOMIC DNA]</scope>
    <source>
        <strain evidence="5 6">H2_18</strain>
    </source>
</reference>
<dbReference type="InterPro" id="IPR000524">
    <property type="entry name" value="Tscrpt_reg_HTH_GntR"/>
</dbReference>
<evidence type="ECO:0000256" key="1">
    <source>
        <dbReference type="ARBA" id="ARBA00023015"/>
    </source>
</evidence>
<dbReference type="PROSITE" id="PS50949">
    <property type="entry name" value="HTH_GNTR"/>
    <property type="match status" value="1"/>
</dbReference>
<evidence type="ECO:0000256" key="3">
    <source>
        <dbReference type="ARBA" id="ARBA00023163"/>
    </source>
</evidence>
<evidence type="ECO:0000256" key="2">
    <source>
        <dbReference type="ARBA" id="ARBA00023125"/>
    </source>
</evidence>
<accession>A0ABT2TCJ1</accession>
<organism evidence="5 6">
    <name type="scientific">Faecalicatena acetigenes</name>
    <dbReference type="NCBI Taxonomy" id="2981790"/>
    <lineage>
        <taxon>Bacteria</taxon>
        <taxon>Bacillati</taxon>
        <taxon>Bacillota</taxon>
        <taxon>Clostridia</taxon>
        <taxon>Lachnospirales</taxon>
        <taxon>Lachnospiraceae</taxon>
        <taxon>Faecalicatena</taxon>
    </lineage>
</organism>
<sequence length="236" mass="26678">MELCAENRLTDLLEFNPGMNDNNSAQPLHQMVYHILRYAIISGRVLPGEHLTEYMLSKTLRVSRTPVRAAIIRLENEGLVMRRNGRTIVQDFLGREMAEITGIRKSLERLAVVTACRSVEESDILRLKEINAEFGNALCVGNISKGAHADERFHEEIFRIAGNPVLLRMLYGLEKSAYGYRTRACSAGADAKRQTIEHGRIIEALQKRDSQLAEQAAMLHIEGQRYALFDRVRKGA</sequence>
<dbReference type="InterPro" id="IPR036388">
    <property type="entry name" value="WH-like_DNA-bd_sf"/>
</dbReference>
<dbReference type="SUPFAM" id="SSF46785">
    <property type="entry name" value="Winged helix' DNA-binding domain"/>
    <property type="match status" value="1"/>
</dbReference>
<dbReference type="CDD" id="cd07377">
    <property type="entry name" value="WHTH_GntR"/>
    <property type="match status" value="1"/>
</dbReference>
<dbReference type="EMBL" id="JAOQJX010000015">
    <property type="protein sequence ID" value="MCU6747998.1"/>
    <property type="molecule type" value="Genomic_DNA"/>
</dbReference>
<dbReference type="PANTHER" id="PTHR43537">
    <property type="entry name" value="TRANSCRIPTIONAL REGULATOR, GNTR FAMILY"/>
    <property type="match status" value="1"/>
</dbReference>
<evidence type="ECO:0000313" key="6">
    <source>
        <dbReference type="Proteomes" id="UP001652394"/>
    </source>
</evidence>
<keyword evidence="3" id="KW-0804">Transcription</keyword>